<keyword evidence="2" id="KW-1185">Reference proteome</keyword>
<dbReference type="Proteomes" id="UP000821865">
    <property type="component" value="Chromosome 2"/>
</dbReference>
<dbReference type="EMBL" id="CM023471">
    <property type="protein sequence ID" value="KAH7965197.1"/>
    <property type="molecule type" value="Genomic_DNA"/>
</dbReference>
<gene>
    <name evidence="1" type="ORF">HPB49_004627</name>
</gene>
<evidence type="ECO:0000313" key="2">
    <source>
        <dbReference type="Proteomes" id="UP000821865"/>
    </source>
</evidence>
<accession>A0ACB8DB49</accession>
<reference evidence="1" key="1">
    <citation type="submission" date="2020-05" db="EMBL/GenBank/DDBJ databases">
        <title>Large-scale comparative analyses of tick genomes elucidate their genetic diversity and vector capacities.</title>
        <authorList>
            <person name="Jia N."/>
            <person name="Wang J."/>
            <person name="Shi W."/>
            <person name="Du L."/>
            <person name="Sun Y."/>
            <person name="Zhan W."/>
            <person name="Jiang J."/>
            <person name="Wang Q."/>
            <person name="Zhang B."/>
            <person name="Ji P."/>
            <person name="Sakyi L.B."/>
            <person name="Cui X."/>
            <person name="Yuan T."/>
            <person name="Jiang B."/>
            <person name="Yang W."/>
            <person name="Lam T.T.-Y."/>
            <person name="Chang Q."/>
            <person name="Ding S."/>
            <person name="Wang X."/>
            <person name="Zhu J."/>
            <person name="Ruan X."/>
            <person name="Zhao L."/>
            <person name="Wei J."/>
            <person name="Que T."/>
            <person name="Du C."/>
            <person name="Cheng J."/>
            <person name="Dai P."/>
            <person name="Han X."/>
            <person name="Huang E."/>
            <person name="Gao Y."/>
            <person name="Liu J."/>
            <person name="Shao H."/>
            <person name="Ye R."/>
            <person name="Li L."/>
            <person name="Wei W."/>
            <person name="Wang X."/>
            <person name="Wang C."/>
            <person name="Yang T."/>
            <person name="Huo Q."/>
            <person name="Li W."/>
            <person name="Guo W."/>
            <person name="Chen H."/>
            <person name="Zhou L."/>
            <person name="Ni X."/>
            <person name="Tian J."/>
            <person name="Zhou Y."/>
            <person name="Sheng Y."/>
            <person name="Liu T."/>
            <person name="Pan Y."/>
            <person name="Xia L."/>
            <person name="Li J."/>
            <person name="Zhao F."/>
            <person name="Cao W."/>
        </authorList>
    </citation>
    <scope>NUCLEOTIDE SEQUENCE</scope>
    <source>
        <strain evidence="1">Dsil-2018</strain>
    </source>
</reference>
<proteinExistence type="predicted"/>
<sequence length="109" mass="12182">MDHKIGSARTWHLLRHLLDADKSKLEARQQLQKLVYKYEGTTDELIAEVRDRYLSCAGSGSLPEYSGSENPDLDSPITVGCWVWGVVVYPSSTSNCGSCLRSRCYQLLG</sequence>
<protein>
    <submittedName>
        <fullName evidence="1">Uncharacterized protein</fullName>
    </submittedName>
</protein>
<evidence type="ECO:0000313" key="1">
    <source>
        <dbReference type="EMBL" id="KAH7965197.1"/>
    </source>
</evidence>
<organism evidence="1 2">
    <name type="scientific">Dermacentor silvarum</name>
    <name type="common">Tick</name>
    <dbReference type="NCBI Taxonomy" id="543639"/>
    <lineage>
        <taxon>Eukaryota</taxon>
        <taxon>Metazoa</taxon>
        <taxon>Ecdysozoa</taxon>
        <taxon>Arthropoda</taxon>
        <taxon>Chelicerata</taxon>
        <taxon>Arachnida</taxon>
        <taxon>Acari</taxon>
        <taxon>Parasitiformes</taxon>
        <taxon>Ixodida</taxon>
        <taxon>Ixodoidea</taxon>
        <taxon>Ixodidae</taxon>
        <taxon>Rhipicephalinae</taxon>
        <taxon>Dermacentor</taxon>
    </lineage>
</organism>
<comment type="caution">
    <text evidence="1">The sequence shown here is derived from an EMBL/GenBank/DDBJ whole genome shotgun (WGS) entry which is preliminary data.</text>
</comment>
<name>A0ACB8DB49_DERSI</name>